<dbReference type="PRINTS" id="PR00625">
    <property type="entry name" value="JDOMAIN"/>
</dbReference>
<keyword evidence="2" id="KW-0472">Membrane</keyword>
<proteinExistence type="predicted"/>
<dbReference type="InterPro" id="IPR036869">
    <property type="entry name" value="J_dom_sf"/>
</dbReference>
<dbReference type="PROSITE" id="PS00636">
    <property type="entry name" value="DNAJ_1"/>
    <property type="match status" value="1"/>
</dbReference>
<feature type="domain" description="J" evidence="5">
    <location>
        <begin position="19"/>
        <end position="97"/>
    </location>
</feature>
<accession>A0A0B7NHC1</accession>
<dbReference type="SMART" id="SM00271">
    <property type="entry name" value="DnaJ"/>
    <property type="match status" value="1"/>
</dbReference>
<keyword evidence="3" id="KW-0143">Chaperone</keyword>
<comment type="subcellular location">
    <subcellularLocation>
        <location evidence="1">Membrane</location>
    </subcellularLocation>
</comment>
<name>A0A0B7NHC1_9FUNG</name>
<dbReference type="GO" id="GO:0016020">
    <property type="term" value="C:membrane"/>
    <property type="evidence" value="ECO:0007669"/>
    <property type="project" value="UniProtKB-SubCell"/>
</dbReference>
<dbReference type="EMBL" id="LN731131">
    <property type="protein sequence ID" value="CEP14316.1"/>
    <property type="molecule type" value="Genomic_DNA"/>
</dbReference>
<dbReference type="Proteomes" id="UP000054107">
    <property type="component" value="Unassembled WGS sequence"/>
</dbReference>
<dbReference type="PROSITE" id="PS50076">
    <property type="entry name" value="DNAJ_2"/>
    <property type="match status" value="1"/>
</dbReference>
<evidence type="ECO:0000256" key="3">
    <source>
        <dbReference type="ARBA" id="ARBA00023186"/>
    </source>
</evidence>
<feature type="coiled-coil region" evidence="4">
    <location>
        <begin position="450"/>
        <end position="477"/>
    </location>
</feature>
<dbReference type="SUPFAM" id="SSF46565">
    <property type="entry name" value="Chaperone J-domain"/>
    <property type="match status" value="1"/>
</dbReference>
<dbReference type="PANTHER" id="PTHR44157:SF1">
    <property type="entry name" value="DNAJ HOMOLOG SUBFAMILY C MEMBER 11"/>
    <property type="match status" value="1"/>
</dbReference>
<keyword evidence="4" id="KW-0175">Coiled coil</keyword>
<dbReference type="Pfam" id="PF00226">
    <property type="entry name" value="DnaJ"/>
    <property type="match status" value="1"/>
</dbReference>
<evidence type="ECO:0000259" key="5">
    <source>
        <dbReference type="PROSITE" id="PS50076"/>
    </source>
</evidence>
<evidence type="ECO:0000313" key="6">
    <source>
        <dbReference type="EMBL" id="CEP14316.1"/>
    </source>
</evidence>
<keyword evidence="7" id="KW-1185">Reference proteome</keyword>
<evidence type="ECO:0000313" key="7">
    <source>
        <dbReference type="Proteomes" id="UP000054107"/>
    </source>
</evidence>
<dbReference type="InterPro" id="IPR052243">
    <property type="entry name" value="Mito_inner_membrane_organizer"/>
</dbReference>
<evidence type="ECO:0000256" key="4">
    <source>
        <dbReference type="SAM" id="Coils"/>
    </source>
</evidence>
<dbReference type="AlphaFoldDB" id="A0A0B7NHC1"/>
<evidence type="ECO:0000256" key="1">
    <source>
        <dbReference type="ARBA" id="ARBA00004370"/>
    </source>
</evidence>
<dbReference type="OrthoDB" id="10250354at2759"/>
<evidence type="ECO:0000256" key="2">
    <source>
        <dbReference type="ARBA" id="ARBA00023136"/>
    </source>
</evidence>
<dbReference type="Pfam" id="PF11875">
    <property type="entry name" value="DnaJ-like_C11_C"/>
    <property type="match status" value="1"/>
</dbReference>
<dbReference type="PANTHER" id="PTHR44157">
    <property type="entry name" value="DNAJ HOMOLOG SUBFAMILY C MEMBER 11"/>
    <property type="match status" value="1"/>
</dbReference>
<gene>
    <name evidence="6" type="primary">PARPA_08489.1 scaffold 33134</name>
</gene>
<dbReference type="Gene3D" id="1.10.287.110">
    <property type="entry name" value="DnaJ domain"/>
    <property type="match status" value="1"/>
</dbReference>
<dbReference type="InterPro" id="IPR001623">
    <property type="entry name" value="DnaJ_domain"/>
</dbReference>
<dbReference type="InterPro" id="IPR055225">
    <property type="entry name" value="DNAJC11-like_beta-barrel"/>
</dbReference>
<dbReference type="GO" id="GO:0042407">
    <property type="term" value="P:cristae formation"/>
    <property type="evidence" value="ECO:0007669"/>
    <property type="project" value="TreeGrafter"/>
</dbReference>
<dbReference type="CDD" id="cd06257">
    <property type="entry name" value="DnaJ"/>
    <property type="match status" value="1"/>
</dbReference>
<organism evidence="6 7">
    <name type="scientific">Parasitella parasitica</name>
    <dbReference type="NCBI Taxonomy" id="35722"/>
    <lineage>
        <taxon>Eukaryota</taxon>
        <taxon>Fungi</taxon>
        <taxon>Fungi incertae sedis</taxon>
        <taxon>Mucoromycota</taxon>
        <taxon>Mucoromycotina</taxon>
        <taxon>Mucoromycetes</taxon>
        <taxon>Mucorales</taxon>
        <taxon>Mucorineae</taxon>
        <taxon>Mucoraceae</taxon>
        <taxon>Parasitella</taxon>
    </lineage>
</organism>
<dbReference type="STRING" id="35722.A0A0B7NHC1"/>
<dbReference type="InterPro" id="IPR018253">
    <property type="entry name" value="DnaJ_domain_CS"/>
</dbReference>
<dbReference type="InterPro" id="IPR024586">
    <property type="entry name" value="DnaJ-like_C11_C"/>
</dbReference>
<sequence>MDPYEYTQTVNDPLEHQADDDDLKKLEKDLAPSSVDFYGATEEEIKEAYRKLCRFFHPDKHTDEAKKKMAESRFQVIQKAFEVLSDPQKRIIYDTYGEEGLNASWDIGPRYKSTEELRDEYEKKARQKREQDLENLVRSRGEFQLTLDATQVFDPYEPPVFAGFGQQIQPAKKRNAIVHALSKAQAQQLFMRHSFETQIGPQTRAVIGGSMVSRSGMGGGNVLGTIRHTVSPKLWGEITATLLNPRMLSLKTYYSISADSFVNTTAQLNSVYDPPVLSATVGRRIFAATTGYLTYRTGEWSLFGWGGDVSQKMDRSSVALGIAGMNKRGNYSGEIQTGIMSSHIAGEHTFKLPNQARLRTSCTLSSEGGVVVSIGSDHKMTEHVRVGMSMECGLPLGVIVKFRVSRLGQKVVLPIILASEFDLRLAFFGAMIPASVAVALDQLVLKPRRKRLIREKINELREEHSEYLANRKQEALDAQTLMLDIADRKKKQEEKKANGLVIIKAWYGHLENLVDENDSDDADGVIDVTTVIQTLVNESRLTIPGGHSKVLFGLSTSILGFYDPCLGEKKKLRVQYRFNNRLHQVTVQDTSALIGPSQSHLV</sequence>
<dbReference type="Pfam" id="PF22774">
    <property type="entry name" value="DNAJC11_beta-barrel"/>
    <property type="match status" value="1"/>
</dbReference>
<dbReference type="GO" id="GO:0005739">
    <property type="term" value="C:mitochondrion"/>
    <property type="evidence" value="ECO:0007669"/>
    <property type="project" value="GOC"/>
</dbReference>
<reference evidence="6 7" key="1">
    <citation type="submission" date="2014-09" db="EMBL/GenBank/DDBJ databases">
        <authorList>
            <person name="Ellenberger Sabrina"/>
        </authorList>
    </citation>
    <scope>NUCLEOTIDE SEQUENCE [LARGE SCALE GENOMIC DNA]</scope>
    <source>
        <strain evidence="6 7">CBS 412.66</strain>
    </source>
</reference>
<protein>
    <recommendedName>
        <fullName evidence="5">J domain-containing protein</fullName>
    </recommendedName>
</protein>